<evidence type="ECO:0000256" key="6">
    <source>
        <dbReference type="ARBA" id="ARBA00022556"/>
    </source>
</evidence>
<dbReference type="Proteomes" id="UP000002964">
    <property type="component" value="Unassembled WGS sequence"/>
</dbReference>
<dbReference type="EMBL" id="JH603170">
    <property type="protein sequence ID" value="EIC19950.1"/>
    <property type="molecule type" value="Genomic_DNA"/>
</dbReference>
<evidence type="ECO:0000256" key="2">
    <source>
        <dbReference type="ARBA" id="ARBA00007868"/>
    </source>
</evidence>
<dbReference type="HAMAP" id="MF_00392">
    <property type="entry name" value="LpxB"/>
    <property type="match status" value="1"/>
</dbReference>
<comment type="similarity">
    <text evidence="2 11">Belongs to the LpxB family.</text>
</comment>
<dbReference type="eggNOG" id="COG0763">
    <property type="taxonomic scope" value="Bacteria"/>
</dbReference>
<name>H8Z815_9GAMM</name>
<dbReference type="InterPro" id="IPR003835">
    <property type="entry name" value="Glyco_trans_19"/>
</dbReference>
<evidence type="ECO:0000256" key="11">
    <source>
        <dbReference type="HAMAP-Rule" id="MF_00392"/>
    </source>
</evidence>
<dbReference type="RefSeq" id="WP_009150353.1">
    <property type="nucleotide sequence ID" value="NZ_JH603170.1"/>
</dbReference>
<sequence length="405" mass="44397">MQAAENLTRNMSRHAPLTIAIVANEPSGDQLGALIARALRERRPDARFVGVAGPKMLAEGCGTWLPMERLSVMGFVEVLKELPRLLPLRRELRAKLLALKPDLFLGIDAPDFNLGLERDLRAAGIPTAHLVCPTVWAWRPGRVKAIRRAVDLMLSIFPFEEDFLRQHQVPARYIGHPLADDIPLEVDQAQARAAIGLPAAGSSVTESVVALLPGSRLSEVERLADPFIETALQCQRERPALRFVVPLVSKRIRAVFEARLEQLGQGRLQPLLLDGRSREAIAAADIVLTASGTATLETLLLKRPMLVGYRVNPLTWALVKGLRLVKVPYAAMANLLVGQELAPEFLQGRCNAGEMAPMLLRLLNDAPLREEIQAAYQRVHQQLRQDAAARAADALLALIEAPGPA</sequence>
<protein>
    <recommendedName>
        <fullName evidence="4 11">Lipid-A-disaccharide synthase</fullName>
        <ecNumber evidence="3 11">2.4.1.182</ecNumber>
    </recommendedName>
</protein>
<gene>
    <name evidence="11" type="primary">lpxB</name>
    <name evidence="12" type="ORF">Thi970DRAFT_03558</name>
</gene>
<organism evidence="12 13">
    <name type="scientific">Thiorhodovibrio frisius</name>
    <dbReference type="NCBI Taxonomy" id="631362"/>
    <lineage>
        <taxon>Bacteria</taxon>
        <taxon>Pseudomonadati</taxon>
        <taxon>Pseudomonadota</taxon>
        <taxon>Gammaproteobacteria</taxon>
        <taxon>Chromatiales</taxon>
        <taxon>Chromatiaceae</taxon>
        <taxon>Thiorhodovibrio</taxon>
    </lineage>
</organism>
<dbReference type="GO" id="GO:0005543">
    <property type="term" value="F:phospholipid binding"/>
    <property type="evidence" value="ECO:0007669"/>
    <property type="project" value="TreeGrafter"/>
</dbReference>
<dbReference type="Pfam" id="PF02684">
    <property type="entry name" value="LpxB"/>
    <property type="match status" value="1"/>
</dbReference>
<evidence type="ECO:0000256" key="8">
    <source>
        <dbReference type="ARBA" id="ARBA00022679"/>
    </source>
</evidence>
<dbReference type="GO" id="GO:0008915">
    <property type="term" value="F:lipid-A-disaccharide synthase activity"/>
    <property type="evidence" value="ECO:0007669"/>
    <property type="project" value="UniProtKB-UniRule"/>
</dbReference>
<evidence type="ECO:0000256" key="7">
    <source>
        <dbReference type="ARBA" id="ARBA00022676"/>
    </source>
</evidence>
<comment type="function">
    <text evidence="1 11">Condensation of UDP-2,3-diacylglucosamine and 2,3-diacylglucosamine-1-phosphate to form lipid A disaccharide, a precursor of lipid A, a phosphorylated glycolipid that anchors the lipopolysaccharide to the outer membrane of the cell.</text>
</comment>
<dbReference type="HOGENOM" id="CLU_036577_3_0_6"/>
<keyword evidence="6 11" id="KW-0441">Lipid A biosynthesis</keyword>
<comment type="catalytic activity">
    <reaction evidence="10 11">
        <text>a lipid X + a UDP-2-N,3-O-bis[(3R)-3-hydroxyacyl]-alpha-D-glucosamine = a lipid A disaccharide + UDP + H(+)</text>
        <dbReference type="Rhea" id="RHEA:67828"/>
        <dbReference type="ChEBI" id="CHEBI:15378"/>
        <dbReference type="ChEBI" id="CHEBI:58223"/>
        <dbReference type="ChEBI" id="CHEBI:137748"/>
        <dbReference type="ChEBI" id="CHEBI:176338"/>
        <dbReference type="ChEBI" id="CHEBI:176343"/>
        <dbReference type="EC" id="2.4.1.182"/>
    </reaction>
</comment>
<evidence type="ECO:0000256" key="5">
    <source>
        <dbReference type="ARBA" id="ARBA00022516"/>
    </source>
</evidence>
<dbReference type="UniPathway" id="UPA00973"/>
<evidence type="ECO:0000256" key="9">
    <source>
        <dbReference type="ARBA" id="ARBA00023098"/>
    </source>
</evidence>
<evidence type="ECO:0000256" key="3">
    <source>
        <dbReference type="ARBA" id="ARBA00012687"/>
    </source>
</evidence>
<keyword evidence="13" id="KW-1185">Reference proteome</keyword>
<keyword evidence="9 11" id="KW-0443">Lipid metabolism</keyword>
<evidence type="ECO:0000256" key="4">
    <source>
        <dbReference type="ARBA" id="ARBA00020902"/>
    </source>
</evidence>
<evidence type="ECO:0000256" key="10">
    <source>
        <dbReference type="ARBA" id="ARBA00048975"/>
    </source>
</evidence>
<keyword evidence="8 11" id="KW-0808">Transferase</keyword>
<accession>H8Z815</accession>
<evidence type="ECO:0000313" key="12">
    <source>
        <dbReference type="EMBL" id="EIC19950.1"/>
    </source>
</evidence>
<dbReference type="AlphaFoldDB" id="H8Z815"/>
<dbReference type="STRING" id="631362.Thi970DRAFT_03558"/>
<dbReference type="GO" id="GO:0009245">
    <property type="term" value="P:lipid A biosynthetic process"/>
    <property type="evidence" value="ECO:0007669"/>
    <property type="project" value="UniProtKB-UniRule"/>
</dbReference>
<comment type="pathway">
    <text evidence="11">Bacterial outer membrane biogenesis; LPS lipid A biosynthesis.</text>
</comment>
<dbReference type="PANTHER" id="PTHR30372">
    <property type="entry name" value="LIPID-A-DISACCHARIDE SYNTHASE"/>
    <property type="match status" value="1"/>
</dbReference>
<dbReference type="NCBIfam" id="TIGR00215">
    <property type="entry name" value="lpxB"/>
    <property type="match status" value="1"/>
</dbReference>
<keyword evidence="7 11" id="KW-0328">Glycosyltransferase</keyword>
<dbReference type="GO" id="GO:0016020">
    <property type="term" value="C:membrane"/>
    <property type="evidence" value="ECO:0007669"/>
    <property type="project" value="GOC"/>
</dbReference>
<dbReference type="PANTHER" id="PTHR30372:SF4">
    <property type="entry name" value="LIPID-A-DISACCHARIDE SYNTHASE, MITOCHONDRIAL-RELATED"/>
    <property type="match status" value="1"/>
</dbReference>
<dbReference type="SUPFAM" id="SSF53756">
    <property type="entry name" value="UDP-Glycosyltransferase/glycogen phosphorylase"/>
    <property type="match status" value="1"/>
</dbReference>
<reference evidence="12 13" key="2">
    <citation type="submission" date="2011-11" db="EMBL/GenBank/DDBJ databases">
        <authorList>
            <consortium name="US DOE Joint Genome Institute"/>
            <person name="Lucas S."/>
            <person name="Han J."/>
            <person name="Lapidus A."/>
            <person name="Cheng J.-F."/>
            <person name="Goodwin L."/>
            <person name="Pitluck S."/>
            <person name="Peters L."/>
            <person name="Ovchinnikova G."/>
            <person name="Zhang X."/>
            <person name="Detter J.C."/>
            <person name="Han C."/>
            <person name="Tapia R."/>
            <person name="Land M."/>
            <person name="Hauser L."/>
            <person name="Kyrpides N."/>
            <person name="Ivanova N."/>
            <person name="Pagani I."/>
            <person name="Vogl K."/>
            <person name="Liu Z."/>
            <person name="Overmann J."/>
            <person name="Frigaard N.-U."/>
            <person name="Bryant D."/>
            <person name="Woyke T."/>
        </authorList>
    </citation>
    <scope>NUCLEOTIDE SEQUENCE [LARGE SCALE GENOMIC DNA]</scope>
    <source>
        <strain evidence="12 13">970</strain>
    </source>
</reference>
<evidence type="ECO:0000313" key="13">
    <source>
        <dbReference type="Proteomes" id="UP000002964"/>
    </source>
</evidence>
<evidence type="ECO:0000256" key="1">
    <source>
        <dbReference type="ARBA" id="ARBA00002056"/>
    </source>
</evidence>
<proteinExistence type="inferred from homology"/>
<keyword evidence="5 11" id="KW-0444">Lipid biosynthesis</keyword>
<dbReference type="EC" id="2.4.1.182" evidence="3 11"/>
<reference evidence="13" key="1">
    <citation type="submission" date="2011-06" db="EMBL/GenBank/DDBJ databases">
        <authorList>
            <consortium name="US DOE Joint Genome Institute (JGI-PGF)"/>
            <person name="Lucas S."/>
            <person name="Han J."/>
            <person name="Lapidus A."/>
            <person name="Cheng J.-F."/>
            <person name="Goodwin L."/>
            <person name="Pitluck S."/>
            <person name="Peters L."/>
            <person name="Land M.L."/>
            <person name="Hauser L."/>
            <person name="Vogl K."/>
            <person name="Liu Z."/>
            <person name="Overmann J."/>
            <person name="Frigaard N.-U."/>
            <person name="Bryant D.A."/>
            <person name="Woyke T.J."/>
        </authorList>
    </citation>
    <scope>NUCLEOTIDE SEQUENCE [LARGE SCALE GENOMIC DNA]</scope>
    <source>
        <strain evidence="13">970</strain>
    </source>
</reference>